<keyword evidence="6" id="KW-0539">Nucleus</keyword>
<keyword evidence="5" id="KW-0804">Transcription</keyword>
<dbReference type="Gene3D" id="4.10.240.10">
    <property type="entry name" value="Zn(2)-C6 fungal-type DNA-binding domain"/>
    <property type="match status" value="1"/>
</dbReference>
<dbReference type="PANTHER" id="PTHR31944:SF129">
    <property type="entry name" value="ASPYRIDONES CLUSTER REGULATOR APDR-RELATED"/>
    <property type="match status" value="1"/>
</dbReference>
<protein>
    <recommendedName>
        <fullName evidence="8">Zn(2)-C6 fungal-type domain-containing protein</fullName>
    </recommendedName>
</protein>
<dbReference type="GO" id="GO:0000978">
    <property type="term" value="F:RNA polymerase II cis-regulatory region sequence-specific DNA binding"/>
    <property type="evidence" value="ECO:0007669"/>
    <property type="project" value="TreeGrafter"/>
</dbReference>
<feature type="region of interest" description="Disordered" evidence="7">
    <location>
        <begin position="55"/>
        <end position="74"/>
    </location>
</feature>
<keyword evidence="2" id="KW-0862">Zinc</keyword>
<dbReference type="Pfam" id="PF04082">
    <property type="entry name" value="Fungal_trans"/>
    <property type="match status" value="1"/>
</dbReference>
<gene>
    <name evidence="9" type="ORF">BM221_010115</name>
</gene>
<evidence type="ECO:0000313" key="10">
    <source>
        <dbReference type="Proteomes" id="UP000235728"/>
    </source>
</evidence>
<dbReference type="PROSITE" id="PS00463">
    <property type="entry name" value="ZN2_CY6_FUNGAL_1"/>
    <property type="match status" value="1"/>
</dbReference>
<feature type="compositionally biased region" description="Low complexity" evidence="7">
    <location>
        <begin position="55"/>
        <end position="66"/>
    </location>
</feature>
<organism evidence="9 10">
    <name type="scientific">Beauveria bassiana</name>
    <name type="common">White muscardine disease fungus</name>
    <name type="synonym">Tritirachium shiotae</name>
    <dbReference type="NCBI Taxonomy" id="176275"/>
    <lineage>
        <taxon>Eukaryota</taxon>
        <taxon>Fungi</taxon>
        <taxon>Dikarya</taxon>
        <taxon>Ascomycota</taxon>
        <taxon>Pezizomycotina</taxon>
        <taxon>Sordariomycetes</taxon>
        <taxon>Hypocreomycetidae</taxon>
        <taxon>Hypocreales</taxon>
        <taxon>Cordycipitaceae</taxon>
        <taxon>Beauveria</taxon>
    </lineage>
</organism>
<dbReference type="SMART" id="SM00066">
    <property type="entry name" value="GAL4"/>
    <property type="match status" value="1"/>
</dbReference>
<dbReference type="Pfam" id="PF00172">
    <property type="entry name" value="Zn_clus"/>
    <property type="match status" value="1"/>
</dbReference>
<feature type="region of interest" description="Disordered" evidence="7">
    <location>
        <begin position="134"/>
        <end position="159"/>
    </location>
</feature>
<evidence type="ECO:0000256" key="4">
    <source>
        <dbReference type="ARBA" id="ARBA00023125"/>
    </source>
</evidence>
<evidence type="ECO:0000256" key="2">
    <source>
        <dbReference type="ARBA" id="ARBA00022833"/>
    </source>
</evidence>
<accession>A0A2N6N9L2</accession>
<dbReference type="CDD" id="cd00067">
    <property type="entry name" value="GAL4"/>
    <property type="match status" value="1"/>
</dbReference>
<dbReference type="GO" id="GO:0008270">
    <property type="term" value="F:zinc ion binding"/>
    <property type="evidence" value="ECO:0007669"/>
    <property type="project" value="InterPro"/>
</dbReference>
<reference evidence="9 10" key="1">
    <citation type="journal article" date="2016" name="Appl. Microbiol. Biotechnol.">
        <title>Characterization of T-DNA insertion mutants with decreased virulence in the entomopathogenic fungus Beauveria bassiana JEF-007.</title>
        <authorList>
            <person name="Kim S."/>
            <person name="Lee S.J."/>
            <person name="Nai Y.S."/>
            <person name="Yu J.S."/>
            <person name="Lee M.R."/>
            <person name="Yang Y.T."/>
            <person name="Kim J.S."/>
        </authorList>
    </citation>
    <scope>NUCLEOTIDE SEQUENCE [LARGE SCALE GENOMIC DNA]</scope>
    <source>
        <strain evidence="9 10">JEF-007</strain>
    </source>
</reference>
<dbReference type="GO" id="GO:0005634">
    <property type="term" value="C:nucleus"/>
    <property type="evidence" value="ECO:0007669"/>
    <property type="project" value="TreeGrafter"/>
</dbReference>
<sequence length="880" mass="97310">MEPGPAHRRRRPAVACSECRRRKIRCDRGFPCGPCRKSLPALSCIYHSQPRAYAASAPPRSHAAQHQPRPKVNNTHSVDLTKFNLPSFESDAFHGLDQFGIDWQPSWEHQITPPTGHLADAGADYFQSPTFSVIDDPEKKESTNHSRAGQGYPGSSETINTGSVVSVSHSVGVNPDSGDDRWYQTLARIGRLEYLIRDITWHQLSDEAQLVPILRDLYEAEPDECLRLPPLSGIILKLENQARLQKQQEDKQSRARLSPLLDASSKIHQLLPPRQACKKLVSAYFETFGSVLCILDTTVFTSEFERFWEAIDASRVPSTDHEEAFAHKLLVVIALGSVTCPSSPAAASAEAERARQTSRRNHAIMCVQHTRQWLAQKTARGIRADLDVAQILCLLALARQTQLHTDPWPRRPSMDGTVILTGDHDLARLGMQMGLHREPRTGSMATPAKEAETELRRRLWATMLELSLHQYLDAELPPPLGADSYDCATPSSNGVEEEARSYFVPDSLRVPASTVLAALSRTQRLRIRVLEHLYASGASKDIQERQRLAIELSQAFNAQVNSLLSPPSTQPTSSFQLWLLNVLVRPFILALGVPLSGESRNRFADYYLRRLRLENAAAMLRPGPHEDGPRSIQSQIPSHAGQTGSRTKTAATTYPFLPTPGTAEPCNTRSEQHFGTHKAACTSLYISGPSYYAVVHRQVVASLCADVVAEIEYDMFPNVDAAMLHRIVAILEDVVDEYRDQVHASAGAHACHEFILFAAAHSLALASLNRSSAREVKESVMSSVWMALHHCCQAMGEPAEAILETEWGTEAVQQTAAATESQSVNRSVSDADKGYETDAQLQGVKYMLQQQGDAVSTADGEIADMWAFDDESYFSVGLPL</sequence>
<feature type="region of interest" description="Disordered" evidence="7">
    <location>
        <begin position="624"/>
        <end position="648"/>
    </location>
</feature>
<evidence type="ECO:0000313" key="9">
    <source>
        <dbReference type="EMBL" id="PMB63953.1"/>
    </source>
</evidence>
<evidence type="ECO:0000256" key="3">
    <source>
        <dbReference type="ARBA" id="ARBA00023015"/>
    </source>
</evidence>
<dbReference type="GO" id="GO:0001228">
    <property type="term" value="F:DNA-binding transcription activator activity, RNA polymerase II-specific"/>
    <property type="evidence" value="ECO:0007669"/>
    <property type="project" value="TreeGrafter"/>
</dbReference>
<dbReference type="PANTHER" id="PTHR31944">
    <property type="entry name" value="HEME-RESPONSIVE ZINC FINGER TRANSCRIPTION FACTOR HAP1"/>
    <property type="match status" value="1"/>
</dbReference>
<dbReference type="PROSITE" id="PS50048">
    <property type="entry name" value="ZN2_CY6_FUNGAL_2"/>
    <property type="match status" value="1"/>
</dbReference>
<evidence type="ECO:0000256" key="7">
    <source>
        <dbReference type="SAM" id="MobiDB-lite"/>
    </source>
</evidence>
<evidence type="ECO:0000256" key="6">
    <source>
        <dbReference type="ARBA" id="ARBA00023242"/>
    </source>
</evidence>
<dbReference type="InterPro" id="IPR007219">
    <property type="entry name" value="XnlR_reg_dom"/>
</dbReference>
<evidence type="ECO:0000256" key="1">
    <source>
        <dbReference type="ARBA" id="ARBA00022723"/>
    </source>
</evidence>
<feature type="domain" description="Zn(2)-C6 fungal-type" evidence="8">
    <location>
        <begin position="15"/>
        <end position="46"/>
    </location>
</feature>
<dbReference type="InterPro" id="IPR036864">
    <property type="entry name" value="Zn2-C6_fun-type_DNA-bd_sf"/>
</dbReference>
<keyword evidence="3" id="KW-0805">Transcription regulation</keyword>
<dbReference type="GO" id="GO:0006351">
    <property type="term" value="P:DNA-templated transcription"/>
    <property type="evidence" value="ECO:0007669"/>
    <property type="project" value="InterPro"/>
</dbReference>
<evidence type="ECO:0000256" key="5">
    <source>
        <dbReference type="ARBA" id="ARBA00023163"/>
    </source>
</evidence>
<dbReference type="InterPro" id="IPR001138">
    <property type="entry name" value="Zn2Cys6_DnaBD"/>
</dbReference>
<evidence type="ECO:0000259" key="8">
    <source>
        <dbReference type="PROSITE" id="PS50048"/>
    </source>
</evidence>
<dbReference type="Proteomes" id="UP000235728">
    <property type="component" value="Unassembled WGS sequence"/>
</dbReference>
<dbReference type="AlphaFoldDB" id="A0A2N6N9L2"/>
<dbReference type="OMA" id="SKMPSEW"/>
<name>A0A2N6N9L2_BEABA</name>
<dbReference type="EMBL" id="MRVG01000015">
    <property type="protein sequence ID" value="PMB63953.1"/>
    <property type="molecule type" value="Genomic_DNA"/>
</dbReference>
<dbReference type="InterPro" id="IPR051430">
    <property type="entry name" value="Fungal_TF_Env_Response"/>
</dbReference>
<comment type="caution">
    <text evidence="9">The sequence shown here is derived from an EMBL/GenBank/DDBJ whole genome shotgun (WGS) entry which is preliminary data.</text>
</comment>
<proteinExistence type="predicted"/>
<keyword evidence="4" id="KW-0238">DNA-binding</keyword>
<dbReference type="SUPFAM" id="SSF57701">
    <property type="entry name" value="Zn2/Cys6 DNA-binding domain"/>
    <property type="match status" value="1"/>
</dbReference>
<keyword evidence="1" id="KW-0479">Metal-binding</keyword>
<dbReference type="CDD" id="cd12148">
    <property type="entry name" value="fungal_TF_MHR"/>
    <property type="match status" value="1"/>
</dbReference>
<feature type="compositionally biased region" description="Polar residues" evidence="7">
    <location>
        <begin position="631"/>
        <end position="648"/>
    </location>
</feature>